<organism evidence="2 3">
    <name type="scientific">Spectribacter acetivorans</name>
    <dbReference type="NCBI Taxonomy" id="3075603"/>
    <lineage>
        <taxon>Bacteria</taxon>
        <taxon>Pseudomonadati</taxon>
        <taxon>Pseudomonadota</taxon>
        <taxon>Gammaproteobacteria</taxon>
        <taxon>Salinisphaerales</taxon>
        <taxon>Salinisphaeraceae</taxon>
        <taxon>Spectribacter</taxon>
    </lineage>
</organism>
<keyword evidence="3" id="KW-1185">Reference proteome</keyword>
<name>A0ABU3B508_9GAMM</name>
<evidence type="ECO:0000313" key="3">
    <source>
        <dbReference type="Proteomes" id="UP001259982"/>
    </source>
</evidence>
<dbReference type="PANTHER" id="PTHR34598:SF3">
    <property type="entry name" value="OXIDOREDUCTASE AN1597"/>
    <property type="match status" value="1"/>
</dbReference>
<dbReference type="Proteomes" id="UP001259982">
    <property type="component" value="Unassembled WGS sequence"/>
</dbReference>
<gene>
    <name evidence="2" type="ORF">RM531_01895</name>
</gene>
<dbReference type="InterPro" id="IPR044053">
    <property type="entry name" value="AsaB-like"/>
</dbReference>
<sequence>MSASAETVETPGAVHATLTFMVKQDTRPYVRTEALTGDPEPHYVAAMADHQVPIRDAWPEADALSLDREGIACRHHPVEVADFYDDAEVSARYYPDVIALIREVTGASRVEIFDHTRRRDGGGDDRAKQPASRVHNDYTDWSGEQRVRDVLGAEEAARLQGVPFAQINVWRSIAGPVKRSPLALLDATSLDPGDLIGTDMHYPDRVGEIYHLAYNPAQRWLYFPDIGPDSAILIKGFDSRRDGRARYTPHGAFSDPRTRPEHPARESIEVRTLAFFE</sequence>
<feature type="region of interest" description="Disordered" evidence="1">
    <location>
        <begin position="245"/>
        <end position="264"/>
    </location>
</feature>
<accession>A0ABU3B508</accession>
<dbReference type="NCBIfam" id="NF041278">
    <property type="entry name" value="CmcJ_NvfI_EfuI"/>
    <property type="match status" value="1"/>
</dbReference>
<reference evidence="2 3" key="1">
    <citation type="submission" date="2023-09" db="EMBL/GenBank/DDBJ databases">
        <authorList>
            <person name="Rey-Velasco X."/>
        </authorList>
    </citation>
    <scope>NUCLEOTIDE SEQUENCE [LARGE SCALE GENOMIC DNA]</scope>
    <source>
        <strain evidence="2 3">P385</strain>
    </source>
</reference>
<protein>
    <submittedName>
        <fullName evidence="2">CmcJ/NvfI family oxidoreductase</fullName>
    </submittedName>
</protein>
<proteinExistence type="predicted"/>
<dbReference type="EMBL" id="JAVRHY010000001">
    <property type="protein sequence ID" value="MDT0617220.1"/>
    <property type="molecule type" value="Genomic_DNA"/>
</dbReference>
<comment type="caution">
    <text evidence="2">The sequence shown here is derived from an EMBL/GenBank/DDBJ whole genome shotgun (WGS) entry which is preliminary data.</text>
</comment>
<evidence type="ECO:0000256" key="1">
    <source>
        <dbReference type="SAM" id="MobiDB-lite"/>
    </source>
</evidence>
<evidence type="ECO:0000313" key="2">
    <source>
        <dbReference type="EMBL" id="MDT0617220.1"/>
    </source>
</evidence>
<dbReference type="RefSeq" id="WP_311656862.1">
    <property type="nucleotide sequence ID" value="NZ_JAVRHY010000001.1"/>
</dbReference>
<dbReference type="PANTHER" id="PTHR34598">
    <property type="entry name" value="BLL6449 PROTEIN"/>
    <property type="match status" value="1"/>
</dbReference>